<proteinExistence type="predicted"/>
<evidence type="ECO:0000313" key="1">
    <source>
        <dbReference type="EMBL" id="JAI01626.1"/>
    </source>
</evidence>
<reference evidence="1" key="2">
    <citation type="journal article" date="2015" name="Fish Shellfish Immunol.">
        <title>Early steps in the European eel (Anguilla anguilla)-Vibrio vulnificus interaction in the gills: Role of the RtxA13 toxin.</title>
        <authorList>
            <person name="Callol A."/>
            <person name="Pajuelo D."/>
            <person name="Ebbesson L."/>
            <person name="Teles M."/>
            <person name="MacKenzie S."/>
            <person name="Amaro C."/>
        </authorList>
    </citation>
    <scope>NUCLEOTIDE SEQUENCE</scope>
</reference>
<reference evidence="1" key="1">
    <citation type="submission" date="2014-11" db="EMBL/GenBank/DDBJ databases">
        <authorList>
            <person name="Amaro Gonzalez C."/>
        </authorList>
    </citation>
    <scope>NUCLEOTIDE SEQUENCE</scope>
</reference>
<name>A0A0E9XIG3_ANGAN</name>
<sequence length="136" mass="14696">MSVLSRPVHLGQGQSDNALPLFYSRIRCCNKLVSITNIQNTQTESRDCPHLCVVCACTRANGTTHIKSASNQASPLWSVSNRHGLPRNRPLDSRCCQAANESYTLASAGEQSNDVANDCGDLNSCTKGCEQRAVEA</sequence>
<dbReference type="AlphaFoldDB" id="A0A0E9XIG3"/>
<accession>A0A0E9XIG3</accession>
<dbReference type="EMBL" id="GBXM01006952">
    <property type="protein sequence ID" value="JAI01626.1"/>
    <property type="molecule type" value="Transcribed_RNA"/>
</dbReference>
<organism evidence="1">
    <name type="scientific">Anguilla anguilla</name>
    <name type="common">European freshwater eel</name>
    <name type="synonym">Muraena anguilla</name>
    <dbReference type="NCBI Taxonomy" id="7936"/>
    <lineage>
        <taxon>Eukaryota</taxon>
        <taxon>Metazoa</taxon>
        <taxon>Chordata</taxon>
        <taxon>Craniata</taxon>
        <taxon>Vertebrata</taxon>
        <taxon>Euteleostomi</taxon>
        <taxon>Actinopterygii</taxon>
        <taxon>Neopterygii</taxon>
        <taxon>Teleostei</taxon>
        <taxon>Anguilliformes</taxon>
        <taxon>Anguillidae</taxon>
        <taxon>Anguilla</taxon>
    </lineage>
</organism>
<protein>
    <submittedName>
        <fullName evidence="1">Uncharacterized protein</fullName>
    </submittedName>
</protein>